<dbReference type="SUPFAM" id="SSF53850">
    <property type="entry name" value="Periplasmic binding protein-like II"/>
    <property type="match status" value="1"/>
</dbReference>
<dbReference type="PANTHER" id="PTHR30427">
    <property type="entry name" value="TRANSCRIPTIONAL ACTIVATOR PROTEIN LYSR"/>
    <property type="match status" value="1"/>
</dbReference>
<dbReference type="PANTHER" id="PTHR30427:SF1">
    <property type="entry name" value="TRANSCRIPTIONAL ACTIVATOR PROTEIN LYSR"/>
    <property type="match status" value="1"/>
</dbReference>
<feature type="domain" description="HTH lysR-type" evidence="5">
    <location>
        <begin position="10"/>
        <end position="67"/>
    </location>
</feature>
<evidence type="ECO:0000256" key="4">
    <source>
        <dbReference type="ARBA" id="ARBA00023163"/>
    </source>
</evidence>
<proteinExistence type="inferred from homology"/>
<comment type="similarity">
    <text evidence="1">Belongs to the LysR transcriptional regulatory family.</text>
</comment>
<organism evidence="6 7">
    <name type="scientific">Paenochrobactrum glaciei</name>
    <dbReference type="NCBI Taxonomy" id="486407"/>
    <lineage>
        <taxon>Bacteria</taxon>
        <taxon>Pseudomonadati</taxon>
        <taxon>Pseudomonadota</taxon>
        <taxon>Alphaproteobacteria</taxon>
        <taxon>Hyphomicrobiales</taxon>
        <taxon>Brucellaceae</taxon>
        <taxon>Paenochrobactrum</taxon>
    </lineage>
</organism>
<evidence type="ECO:0000259" key="5">
    <source>
        <dbReference type="PROSITE" id="PS50931"/>
    </source>
</evidence>
<keyword evidence="7" id="KW-1185">Reference proteome</keyword>
<protein>
    <submittedName>
        <fullName evidence="6">LysR family transcriptional regulator</fullName>
    </submittedName>
</protein>
<dbReference type="Pfam" id="PF03466">
    <property type="entry name" value="LysR_substrate"/>
    <property type="match status" value="1"/>
</dbReference>
<evidence type="ECO:0000256" key="1">
    <source>
        <dbReference type="ARBA" id="ARBA00009437"/>
    </source>
</evidence>
<name>A0ABN1GKQ9_9HYPH</name>
<keyword evidence="4" id="KW-0804">Transcription</keyword>
<dbReference type="Gene3D" id="1.10.10.10">
    <property type="entry name" value="Winged helix-like DNA-binding domain superfamily/Winged helix DNA-binding domain"/>
    <property type="match status" value="1"/>
</dbReference>
<dbReference type="EMBL" id="BAAADE010000011">
    <property type="protein sequence ID" value="GAA0613552.1"/>
    <property type="molecule type" value="Genomic_DNA"/>
</dbReference>
<evidence type="ECO:0000256" key="2">
    <source>
        <dbReference type="ARBA" id="ARBA00023015"/>
    </source>
</evidence>
<dbReference type="InterPro" id="IPR036388">
    <property type="entry name" value="WH-like_DNA-bd_sf"/>
</dbReference>
<evidence type="ECO:0000313" key="6">
    <source>
        <dbReference type="EMBL" id="GAA0613552.1"/>
    </source>
</evidence>
<sequence length="308" mass="34529">MSALASLGAMSLRQLEVFYAVIDAGSITAAAENLHISQPTVSTMIKRIEDQLGLALFRKERGRLIPTNEGRLLFETLHRNFRCFESIANTISMLQKDISQRMSIATIQPLGNGIVSSALKLFLEERPDAHVQLLIRPRKDVYTAVAAEGADLGISFQTGEAEREGLTVEHVSSGRLFCIMPHGHPLEEKSIITHDDMINYPIVSFPPGHQWLLTQFEKVIDKSKPRREPILTVESVMSIYPHVEKGIGIGLVDEFSLRSNYTERLSYRPFEPVINVAVDFIYPNRRASELTKAFARHFNSVCKSIGHS</sequence>
<evidence type="ECO:0000256" key="3">
    <source>
        <dbReference type="ARBA" id="ARBA00023125"/>
    </source>
</evidence>
<evidence type="ECO:0000313" key="7">
    <source>
        <dbReference type="Proteomes" id="UP001424441"/>
    </source>
</evidence>
<dbReference type="PRINTS" id="PR00039">
    <property type="entry name" value="HTHLYSR"/>
</dbReference>
<dbReference type="SUPFAM" id="SSF46785">
    <property type="entry name" value="Winged helix' DNA-binding domain"/>
    <property type="match status" value="1"/>
</dbReference>
<dbReference type="Gene3D" id="3.40.190.290">
    <property type="match status" value="1"/>
</dbReference>
<dbReference type="Pfam" id="PF00126">
    <property type="entry name" value="HTH_1"/>
    <property type="match status" value="1"/>
</dbReference>
<dbReference type="PROSITE" id="PS50931">
    <property type="entry name" value="HTH_LYSR"/>
    <property type="match status" value="1"/>
</dbReference>
<dbReference type="InterPro" id="IPR000847">
    <property type="entry name" value="LysR_HTH_N"/>
</dbReference>
<dbReference type="InterPro" id="IPR036390">
    <property type="entry name" value="WH_DNA-bd_sf"/>
</dbReference>
<dbReference type="Proteomes" id="UP001424441">
    <property type="component" value="Unassembled WGS sequence"/>
</dbReference>
<gene>
    <name evidence="6" type="ORF">GCM10008943_31120</name>
</gene>
<reference evidence="6 7" key="1">
    <citation type="journal article" date="2019" name="Int. J. Syst. Evol. Microbiol.">
        <title>The Global Catalogue of Microorganisms (GCM) 10K type strain sequencing project: providing services to taxonomists for standard genome sequencing and annotation.</title>
        <authorList>
            <consortium name="The Broad Institute Genomics Platform"/>
            <consortium name="The Broad Institute Genome Sequencing Center for Infectious Disease"/>
            <person name="Wu L."/>
            <person name="Ma J."/>
        </authorList>
    </citation>
    <scope>NUCLEOTIDE SEQUENCE [LARGE SCALE GENOMIC DNA]</scope>
    <source>
        <strain evidence="6 7">JCM 15115</strain>
    </source>
</reference>
<dbReference type="RefSeq" id="WP_343807687.1">
    <property type="nucleotide sequence ID" value="NZ_BAAADE010000011.1"/>
</dbReference>
<dbReference type="InterPro" id="IPR005119">
    <property type="entry name" value="LysR_subst-bd"/>
</dbReference>
<keyword evidence="3" id="KW-0238">DNA-binding</keyword>
<accession>A0ABN1GKQ9</accession>
<keyword evidence="2" id="KW-0805">Transcription regulation</keyword>
<comment type="caution">
    <text evidence="6">The sequence shown here is derived from an EMBL/GenBank/DDBJ whole genome shotgun (WGS) entry which is preliminary data.</text>
</comment>